<dbReference type="InterPro" id="IPR004638">
    <property type="entry name" value="EmrB-like"/>
</dbReference>
<accession>A0ABX1XAU7</accession>
<reference evidence="9 10" key="1">
    <citation type="submission" date="2019-10" db="EMBL/GenBank/DDBJ databases">
        <title>Description of Paenibacillus humi sp. nov.</title>
        <authorList>
            <person name="Carlier A."/>
            <person name="Qi S."/>
        </authorList>
    </citation>
    <scope>NUCLEOTIDE SEQUENCE [LARGE SCALE GENOMIC DNA]</scope>
    <source>
        <strain evidence="9 10">LMG 31461</strain>
    </source>
</reference>
<dbReference type="CDD" id="cd17503">
    <property type="entry name" value="MFS_LmrB_MDR_like"/>
    <property type="match status" value="1"/>
</dbReference>
<feature type="transmembrane region" description="Helical" evidence="7">
    <location>
        <begin position="12"/>
        <end position="34"/>
    </location>
</feature>
<protein>
    <submittedName>
        <fullName evidence="9">DHA2 family efflux MFS transporter permease subunit</fullName>
    </submittedName>
</protein>
<name>A0ABX1XAU7_9BACL</name>
<dbReference type="InterPro" id="IPR020846">
    <property type="entry name" value="MFS_dom"/>
</dbReference>
<evidence type="ECO:0000256" key="1">
    <source>
        <dbReference type="ARBA" id="ARBA00004651"/>
    </source>
</evidence>
<keyword evidence="10" id="KW-1185">Reference proteome</keyword>
<feature type="transmembrane region" description="Helical" evidence="7">
    <location>
        <begin position="305"/>
        <end position="325"/>
    </location>
</feature>
<dbReference type="InterPro" id="IPR011701">
    <property type="entry name" value="MFS"/>
</dbReference>
<evidence type="ECO:0000313" key="10">
    <source>
        <dbReference type="Proteomes" id="UP000653578"/>
    </source>
</evidence>
<keyword evidence="4 7" id="KW-0812">Transmembrane</keyword>
<proteinExistence type="predicted"/>
<evidence type="ECO:0000256" key="3">
    <source>
        <dbReference type="ARBA" id="ARBA00022475"/>
    </source>
</evidence>
<sequence>MATKEDEKIPRPLLTMAFVLVLGAIAPMLDGTMVNIALNDFAKAFGASLDNIQWIVTGYVLATGIAVPFSGWLIQRFDGKKVYIAAQIVFLIGSVTSGLSWNLASMIVFRLIQGFSAGLIMPLLTTLLIQAAGQKILGRLMSIVGLPMVLGPILGPVIGGVLVDYLSWHWIFFINVPVVFITLYFIHKKLPSFPPANQQAKLDWLGILLLGGISVSFIYGITAAAEMAGFNNTKTITFILIGAVLTVIYVMYALRNEKTVIMPLNLFKFRSFSASFCGLFLAGIGTMGPMLLLPLLFQNVRNDSIIVASLSLIPQGVGMLLVRPLIGKMIDRIGAKIVVIISIVISLVGTIPFIGFDQNTSYWMIAIVLLIRGIGVGGVAIPLMSDAYTGLAKTQIPQASIATRIVQNIGGAFGSAVLATIVVNQLKVATPDVSHLASAYQAGFLTASILMVIMIVPSLFLTNKVAFKVAAKQ</sequence>
<dbReference type="PRINTS" id="PR01036">
    <property type="entry name" value="TCRTETB"/>
</dbReference>
<dbReference type="EMBL" id="WHNY01000047">
    <property type="protein sequence ID" value="NOU65516.1"/>
    <property type="molecule type" value="Genomic_DNA"/>
</dbReference>
<evidence type="ECO:0000256" key="5">
    <source>
        <dbReference type="ARBA" id="ARBA00022989"/>
    </source>
</evidence>
<evidence type="ECO:0000313" key="9">
    <source>
        <dbReference type="EMBL" id="NOU65516.1"/>
    </source>
</evidence>
<keyword evidence="5 7" id="KW-1133">Transmembrane helix</keyword>
<comment type="caution">
    <text evidence="9">The sequence shown here is derived from an EMBL/GenBank/DDBJ whole genome shotgun (WGS) entry which is preliminary data.</text>
</comment>
<evidence type="ECO:0000259" key="8">
    <source>
        <dbReference type="PROSITE" id="PS50850"/>
    </source>
</evidence>
<feature type="transmembrane region" description="Helical" evidence="7">
    <location>
        <begin position="140"/>
        <end position="162"/>
    </location>
</feature>
<dbReference type="PROSITE" id="PS50850">
    <property type="entry name" value="MFS"/>
    <property type="match status" value="1"/>
</dbReference>
<evidence type="ECO:0000256" key="6">
    <source>
        <dbReference type="ARBA" id="ARBA00023136"/>
    </source>
</evidence>
<comment type="subcellular location">
    <subcellularLocation>
        <location evidence="1">Cell membrane</location>
        <topology evidence="1">Multi-pass membrane protein</topology>
    </subcellularLocation>
</comment>
<evidence type="ECO:0000256" key="4">
    <source>
        <dbReference type="ARBA" id="ARBA00022692"/>
    </source>
</evidence>
<dbReference type="Pfam" id="PF07690">
    <property type="entry name" value="MFS_1"/>
    <property type="match status" value="1"/>
</dbReference>
<feature type="transmembrane region" description="Helical" evidence="7">
    <location>
        <begin position="54"/>
        <end position="75"/>
    </location>
</feature>
<feature type="transmembrane region" description="Helical" evidence="7">
    <location>
        <begin position="274"/>
        <end position="293"/>
    </location>
</feature>
<evidence type="ECO:0000256" key="7">
    <source>
        <dbReference type="SAM" id="Phobius"/>
    </source>
</evidence>
<keyword evidence="2" id="KW-0813">Transport</keyword>
<dbReference type="PANTHER" id="PTHR23501:SF1">
    <property type="entry name" value="TRANSPORT PROTEIN HSRA-RELATED"/>
    <property type="match status" value="1"/>
</dbReference>
<feature type="transmembrane region" description="Helical" evidence="7">
    <location>
        <begin position="362"/>
        <end position="384"/>
    </location>
</feature>
<feature type="transmembrane region" description="Helical" evidence="7">
    <location>
        <begin position="236"/>
        <end position="254"/>
    </location>
</feature>
<organism evidence="9 10">
    <name type="scientific">Paenibacillus plantarum</name>
    <dbReference type="NCBI Taxonomy" id="2654975"/>
    <lineage>
        <taxon>Bacteria</taxon>
        <taxon>Bacillati</taxon>
        <taxon>Bacillota</taxon>
        <taxon>Bacilli</taxon>
        <taxon>Bacillales</taxon>
        <taxon>Paenibacillaceae</taxon>
        <taxon>Paenibacillus</taxon>
    </lineage>
</organism>
<evidence type="ECO:0000256" key="2">
    <source>
        <dbReference type="ARBA" id="ARBA00022448"/>
    </source>
</evidence>
<feature type="transmembrane region" description="Helical" evidence="7">
    <location>
        <begin position="107"/>
        <end position="128"/>
    </location>
</feature>
<feature type="transmembrane region" description="Helical" evidence="7">
    <location>
        <begin position="207"/>
        <end position="230"/>
    </location>
</feature>
<dbReference type="NCBIfam" id="TIGR00711">
    <property type="entry name" value="efflux_EmrB"/>
    <property type="match status" value="1"/>
</dbReference>
<dbReference type="RefSeq" id="WP_171631539.1">
    <property type="nucleotide sequence ID" value="NZ_WHNY01000047.1"/>
</dbReference>
<gene>
    <name evidence="9" type="ORF">GC096_15885</name>
</gene>
<feature type="transmembrane region" description="Helical" evidence="7">
    <location>
        <begin position="438"/>
        <end position="462"/>
    </location>
</feature>
<dbReference type="Gene3D" id="1.20.1250.20">
    <property type="entry name" value="MFS general substrate transporter like domains"/>
    <property type="match status" value="2"/>
</dbReference>
<keyword evidence="6 7" id="KW-0472">Membrane</keyword>
<feature type="domain" description="Major facilitator superfamily (MFS) profile" evidence="8">
    <location>
        <begin position="16"/>
        <end position="466"/>
    </location>
</feature>
<feature type="transmembrane region" description="Helical" evidence="7">
    <location>
        <begin position="337"/>
        <end position="356"/>
    </location>
</feature>
<dbReference type="InterPro" id="IPR036259">
    <property type="entry name" value="MFS_trans_sf"/>
</dbReference>
<dbReference type="SUPFAM" id="SSF103473">
    <property type="entry name" value="MFS general substrate transporter"/>
    <property type="match status" value="1"/>
</dbReference>
<feature type="transmembrane region" description="Helical" evidence="7">
    <location>
        <begin position="405"/>
        <end position="426"/>
    </location>
</feature>
<dbReference type="PANTHER" id="PTHR23501">
    <property type="entry name" value="MAJOR FACILITATOR SUPERFAMILY"/>
    <property type="match status" value="1"/>
</dbReference>
<feature type="transmembrane region" description="Helical" evidence="7">
    <location>
        <begin position="168"/>
        <end position="186"/>
    </location>
</feature>
<feature type="transmembrane region" description="Helical" evidence="7">
    <location>
        <begin position="82"/>
        <end position="101"/>
    </location>
</feature>
<dbReference type="Proteomes" id="UP000653578">
    <property type="component" value="Unassembled WGS sequence"/>
</dbReference>
<keyword evidence="3" id="KW-1003">Cell membrane</keyword>